<evidence type="ECO:0000313" key="1">
    <source>
        <dbReference type="EMBL" id="KKL84881.1"/>
    </source>
</evidence>
<dbReference type="AlphaFoldDB" id="A0A0F9G358"/>
<reference evidence="1" key="1">
    <citation type="journal article" date="2015" name="Nature">
        <title>Complex archaea that bridge the gap between prokaryotes and eukaryotes.</title>
        <authorList>
            <person name="Spang A."/>
            <person name="Saw J.H."/>
            <person name="Jorgensen S.L."/>
            <person name="Zaremba-Niedzwiedzka K."/>
            <person name="Martijn J."/>
            <person name="Lind A.E."/>
            <person name="van Eijk R."/>
            <person name="Schleper C."/>
            <person name="Guy L."/>
            <person name="Ettema T.J."/>
        </authorList>
    </citation>
    <scope>NUCLEOTIDE SEQUENCE</scope>
</reference>
<comment type="caution">
    <text evidence="1">The sequence shown here is derived from an EMBL/GenBank/DDBJ whole genome shotgun (WGS) entry which is preliminary data.</text>
</comment>
<name>A0A0F9G358_9ZZZZ</name>
<accession>A0A0F9G358</accession>
<proteinExistence type="predicted"/>
<organism evidence="1">
    <name type="scientific">marine sediment metagenome</name>
    <dbReference type="NCBI Taxonomy" id="412755"/>
    <lineage>
        <taxon>unclassified sequences</taxon>
        <taxon>metagenomes</taxon>
        <taxon>ecological metagenomes</taxon>
    </lineage>
</organism>
<gene>
    <name evidence="1" type="ORF">LCGC14_1960290</name>
</gene>
<sequence>MLYNVCFSDELFSGGNLQVEVEDTFESLEDFLYVLIILATSMARDRIVGTGFNGLLDHWDRKRWHIHDFELDFILNPPETIYICSSC</sequence>
<protein>
    <submittedName>
        <fullName evidence="1">Uncharacterized protein</fullName>
    </submittedName>
</protein>
<dbReference type="EMBL" id="LAZR01021571">
    <property type="protein sequence ID" value="KKL84881.1"/>
    <property type="molecule type" value="Genomic_DNA"/>
</dbReference>